<evidence type="ECO:0000259" key="1">
    <source>
        <dbReference type="PROSITE" id="PS50181"/>
    </source>
</evidence>
<evidence type="ECO:0000313" key="2">
    <source>
        <dbReference type="EMBL" id="KAL0949130.1"/>
    </source>
</evidence>
<dbReference type="PROSITE" id="PS50181">
    <property type="entry name" value="FBOX"/>
    <property type="match status" value="1"/>
</dbReference>
<comment type="caution">
    <text evidence="2">The sequence shown here is derived from an EMBL/GenBank/DDBJ whole genome shotgun (WGS) entry which is preliminary data.</text>
</comment>
<name>A0ABR3J0G8_9AGAR</name>
<keyword evidence="3" id="KW-1185">Reference proteome</keyword>
<dbReference type="InterPro" id="IPR001810">
    <property type="entry name" value="F-box_dom"/>
</dbReference>
<dbReference type="Proteomes" id="UP001556367">
    <property type="component" value="Unassembled WGS sequence"/>
</dbReference>
<protein>
    <recommendedName>
        <fullName evidence="1">F-box domain-containing protein</fullName>
    </recommendedName>
</protein>
<accession>A0ABR3J0G8</accession>
<proteinExistence type="predicted"/>
<gene>
    <name evidence="2" type="ORF">HGRIS_009214</name>
</gene>
<organism evidence="2 3">
    <name type="scientific">Hohenbuehelia grisea</name>
    <dbReference type="NCBI Taxonomy" id="104357"/>
    <lineage>
        <taxon>Eukaryota</taxon>
        <taxon>Fungi</taxon>
        <taxon>Dikarya</taxon>
        <taxon>Basidiomycota</taxon>
        <taxon>Agaricomycotina</taxon>
        <taxon>Agaricomycetes</taxon>
        <taxon>Agaricomycetidae</taxon>
        <taxon>Agaricales</taxon>
        <taxon>Pleurotineae</taxon>
        <taxon>Pleurotaceae</taxon>
        <taxon>Hohenbuehelia</taxon>
    </lineage>
</organism>
<sequence>MEKDFPDPPAFTRDVYLKQNICDNTLDNAQLETRCPLDNGRHTDSKRTFVRCVPNQLDKLSNELLVGVLLKLDIPSLTRLRGLNHRMMELVNSVRQYTAIVEHCPDIIRAIISIQADAFDCGTLYRTLCTSQCSTCNRFGDHLYLIDCRRVCYFCFTEKAEYFPLTTYEASKFFIPGPKPQSKAQSSRKLLQSANPPSILSLPGRYCSGWTQRGGNLQSRRIRLYDRRAVVQDLSGRGLPQLDKITREPKRYMAIITAPVLLHGGRQVDRGFFCRGCMDESHEETGKHFRNKYTKEGIAEHFATHGRIVKMAPGLDRYTHDTRTILAASQSS</sequence>
<dbReference type="EMBL" id="JASNQZ010000012">
    <property type="protein sequence ID" value="KAL0949130.1"/>
    <property type="molecule type" value="Genomic_DNA"/>
</dbReference>
<reference evidence="3" key="1">
    <citation type="submission" date="2024-06" db="EMBL/GenBank/DDBJ databases">
        <title>Multi-omics analyses provide insights into the biosynthesis of the anticancer antibiotic pleurotin in Hohenbuehelia grisea.</title>
        <authorList>
            <person name="Weaver J.A."/>
            <person name="Alberti F."/>
        </authorList>
    </citation>
    <scope>NUCLEOTIDE SEQUENCE [LARGE SCALE GENOMIC DNA]</scope>
    <source>
        <strain evidence="3">T-177</strain>
    </source>
</reference>
<feature type="domain" description="F-box" evidence="1">
    <location>
        <begin position="54"/>
        <end position="100"/>
    </location>
</feature>
<evidence type="ECO:0000313" key="3">
    <source>
        <dbReference type="Proteomes" id="UP001556367"/>
    </source>
</evidence>